<dbReference type="EMBL" id="JAMQKB010000012">
    <property type="protein sequence ID" value="MDC3425218.1"/>
    <property type="molecule type" value="Genomic_DNA"/>
</dbReference>
<evidence type="ECO:0000256" key="1">
    <source>
        <dbReference type="ARBA" id="ARBA00004948"/>
    </source>
</evidence>
<dbReference type="GO" id="GO:0005737">
    <property type="term" value="C:cytoplasm"/>
    <property type="evidence" value="ECO:0007669"/>
    <property type="project" value="TreeGrafter"/>
</dbReference>
<dbReference type="InterPro" id="IPR036206">
    <property type="entry name" value="ThiamineP_synth_sf"/>
</dbReference>
<keyword evidence="2" id="KW-0784">Thiamine biosynthesis</keyword>
<dbReference type="InterPro" id="IPR013785">
    <property type="entry name" value="Aldolase_TIM"/>
</dbReference>
<dbReference type="AlphaFoldDB" id="A0A9X3WUT2"/>
<name>A0A9X3WUT2_9BACI</name>
<protein>
    <submittedName>
        <fullName evidence="4">Thiazole tautomerase TenI</fullName>
    </submittedName>
</protein>
<evidence type="ECO:0000313" key="4">
    <source>
        <dbReference type="EMBL" id="MDC3425218.1"/>
    </source>
</evidence>
<dbReference type="RefSeq" id="WP_272437024.1">
    <property type="nucleotide sequence ID" value="NZ_JAMQKB010000012.1"/>
</dbReference>
<feature type="domain" description="Thiamine phosphate synthase/TenI" evidence="3">
    <location>
        <begin position="17"/>
        <end position="182"/>
    </location>
</feature>
<keyword evidence="5" id="KW-1185">Reference proteome</keyword>
<dbReference type="InterPro" id="IPR022998">
    <property type="entry name" value="ThiamineP_synth_TenI"/>
</dbReference>
<dbReference type="Pfam" id="PF02581">
    <property type="entry name" value="TMP-TENI"/>
    <property type="match status" value="1"/>
</dbReference>
<dbReference type="NCBIfam" id="NF005819">
    <property type="entry name" value="PRK07695.1"/>
    <property type="match status" value="1"/>
</dbReference>
<dbReference type="PANTHER" id="PTHR20857">
    <property type="entry name" value="THIAMINE-PHOSPHATE PYROPHOSPHORYLASE"/>
    <property type="match status" value="1"/>
</dbReference>
<sequence length="201" mass="21882">MKKGTLHVLSNGKQQPEQLAEIAGRIHPYVDAIHIREKTKTAKEIYELAALLLKHQVPPTKVFINDRVDIAYVLKTGGVHLAYHSLPPDVVKRKFPSLKVGCSVHSINEAQKAQEQGSNYVFFGHVFPTQSKPDIVPRGLEQLALTCSSVSIPVLAIGGIKPANVREAIEKGAAGVAVMSGVLDAEDPLEAVKQYHLKLTN</sequence>
<evidence type="ECO:0000313" key="5">
    <source>
        <dbReference type="Proteomes" id="UP001145050"/>
    </source>
</evidence>
<evidence type="ECO:0000259" key="3">
    <source>
        <dbReference type="Pfam" id="PF02581"/>
    </source>
</evidence>
<proteinExistence type="predicted"/>
<dbReference type="CDD" id="cd00564">
    <property type="entry name" value="TMP_TenI"/>
    <property type="match status" value="1"/>
</dbReference>
<comment type="caution">
    <text evidence="4">The sequence shown here is derived from an EMBL/GenBank/DDBJ whole genome shotgun (WGS) entry which is preliminary data.</text>
</comment>
<evidence type="ECO:0000256" key="2">
    <source>
        <dbReference type="ARBA" id="ARBA00022977"/>
    </source>
</evidence>
<dbReference type="GO" id="GO:0004789">
    <property type="term" value="F:thiamine-phosphate diphosphorylase activity"/>
    <property type="evidence" value="ECO:0007669"/>
    <property type="project" value="TreeGrafter"/>
</dbReference>
<reference evidence="4" key="1">
    <citation type="submission" date="2022-06" db="EMBL/GenBank/DDBJ databases">
        <title>Aquibacillus sp. a new bacterium isolated from soil saline samples.</title>
        <authorList>
            <person name="Galisteo C."/>
            <person name="De La Haba R."/>
            <person name="Sanchez-Porro C."/>
            <person name="Ventosa A."/>
        </authorList>
    </citation>
    <scope>NUCLEOTIDE SEQUENCE</scope>
    <source>
        <strain evidence="4">3ASR75-11</strain>
    </source>
</reference>
<gene>
    <name evidence="4" type="primary">tenI</name>
    <name evidence="4" type="ORF">NC797_11960</name>
</gene>
<dbReference type="PANTHER" id="PTHR20857:SF22">
    <property type="entry name" value="THIAZOLE TAUTOMERASE"/>
    <property type="match status" value="1"/>
</dbReference>
<accession>A0A9X3WUT2</accession>
<dbReference type="GO" id="GO:0009228">
    <property type="term" value="P:thiamine biosynthetic process"/>
    <property type="evidence" value="ECO:0007669"/>
    <property type="project" value="UniProtKB-KW"/>
</dbReference>
<comment type="pathway">
    <text evidence="1">Cofactor biosynthesis; thiamine diphosphate biosynthesis.</text>
</comment>
<dbReference type="SUPFAM" id="SSF51391">
    <property type="entry name" value="Thiamin phosphate synthase"/>
    <property type="match status" value="1"/>
</dbReference>
<dbReference type="Gene3D" id="3.20.20.70">
    <property type="entry name" value="Aldolase class I"/>
    <property type="match status" value="1"/>
</dbReference>
<organism evidence="4 5">
    <name type="scientific">Terrihalobacillus insolitus</name>
    <dbReference type="NCBI Taxonomy" id="2950438"/>
    <lineage>
        <taxon>Bacteria</taxon>
        <taxon>Bacillati</taxon>
        <taxon>Bacillota</taxon>
        <taxon>Bacilli</taxon>
        <taxon>Bacillales</taxon>
        <taxon>Bacillaceae</taxon>
        <taxon>Terrihalobacillus</taxon>
    </lineage>
</organism>
<dbReference type="Proteomes" id="UP001145050">
    <property type="component" value="Unassembled WGS sequence"/>
</dbReference>